<dbReference type="RefSeq" id="WP_144233934.1">
    <property type="nucleotide sequence ID" value="NZ_QMIF01000002.1"/>
</dbReference>
<evidence type="ECO:0000313" key="2">
    <source>
        <dbReference type="Proteomes" id="UP000434052"/>
    </source>
</evidence>
<organism evidence="1 2">
    <name type="scientific">Oceanidesulfovibrio marinus</name>
    <dbReference type="NCBI Taxonomy" id="370038"/>
    <lineage>
        <taxon>Bacteria</taxon>
        <taxon>Pseudomonadati</taxon>
        <taxon>Thermodesulfobacteriota</taxon>
        <taxon>Desulfovibrionia</taxon>
        <taxon>Desulfovibrionales</taxon>
        <taxon>Desulfovibrionaceae</taxon>
        <taxon>Oceanidesulfovibrio</taxon>
    </lineage>
</organism>
<sequence>MDGLAESEGMNGQCSLCAIWDVPLTAEQVAVFNARPYALVEPPVFQMAFVPSVNPVFEPGNPLLWL</sequence>
<dbReference type="Proteomes" id="UP000434052">
    <property type="component" value="Unassembled WGS sequence"/>
</dbReference>
<proteinExistence type="predicted"/>
<comment type="caution">
    <text evidence="1">The sequence shown here is derived from an EMBL/GenBank/DDBJ whole genome shotgun (WGS) entry which is preliminary data.</text>
</comment>
<gene>
    <name evidence="1" type="ORF">DQK91_02770</name>
</gene>
<reference evidence="1 2" key="1">
    <citation type="submission" date="2018-06" db="EMBL/GenBank/DDBJ databases">
        <title>Complete genome of Desulfovibrio marinus P48SEP.</title>
        <authorList>
            <person name="Crispim J.S."/>
            <person name="Vidigal P.M.P."/>
            <person name="Silva L.C.F."/>
            <person name="Araujo L.C."/>
            <person name="Laguardia C.N."/>
            <person name="Dias R.S."/>
            <person name="Sousa M.P."/>
            <person name="Paula S.O."/>
            <person name="Silva C."/>
        </authorList>
    </citation>
    <scope>NUCLEOTIDE SEQUENCE [LARGE SCALE GENOMIC DNA]</scope>
    <source>
        <strain evidence="1 2">P48SEP</strain>
    </source>
</reference>
<evidence type="ECO:0000313" key="1">
    <source>
        <dbReference type="EMBL" id="TVM35604.1"/>
    </source>
</evidence>
<accession>A0A6P1ZKI9</accession>
<protein>
    <submittedName>
        <fullName evidence="1">Uncharacterized protein</fullName>
    </submittedName>
</protein>
<dbReference type="EMBL" id="QMIF01000002">
    <property type="protein sequence ID" value="TVM35604.1"/>
    <property type="molecule type" value="Genomic_DNA"/>
</dbReference>
<dbReference type="AlphaFoldDB" id="A0A6P1ZKI9"/>
<name>A0A6P1ZKI9_9BACT</name>